<comment type="caution">
    <text evidence="3">The sequence shown here is derived from an EMBL/GenBank/DDBJ whole genome shotgun (WGS) entry which is preliminary data.</text>
</comment>
<gene>
    <name evidence="3" type="ORF">K8V56_14295</name>
</gene>
<reference evidence="3" key="2">
    <citation type="submission" date="2021-09" db="EMBL/GenBank/DDBJ databases">
        <authorList>
            <person name="Gilroy R."/>
        </authorList>
    </citation>
    <scope>NUCLEOTIDE SEQUENCE</scope>
    <source>
        <strain evidence="3">CHK171-7178</strain>
    </source>
</reference>
<sequence length="742" mass="83563">MNFKKIGVIVSSTALSFGMYSSAANASTTMIGQPDKVQIQVAATETVFSKNDLIKKFRALFPNQFDFLSNSDFRVDNSYFYPEDDTLRYGLSFFKTINGKQVSGSVGFVGENLEIENFHYQPSNEAEALFPAKVSKEDAKKIAVDFIKNTLGGEEFQLETDIFNYFPNQILTEPIQYSFSFARTENQVSISDQTIGVSVLGNGEVVSFYRSSVKLETSTFDDVKQVMDKNEVLKKVKENLSIDLQYHIDTDYRTGERRVQLVYQPTTKLRGVNALSGKWLTADGYSVDFPEKTKIEKITADSLPAKQNGITLEEAKKIAEQLLAIKSEKVKLNIQSIDEIENQNGQAVISIQYMYEYANGGHGTNLELDKNTGEIIQYSDIKSDMLERTEDKPEKEKALSREEALAQAVKYIKEWAPSNLHHYAMPIEEAHFDERQGNYYFSFPRIVNGITVMGDQIGVSIASDGSLNSLNVSYQEMEEWPSIDEVISEEDAIANLKEALSLKLNYMKQGNNKDDHHYDLVYLPVFNDADLSFLNAKTGEWDSLYGGGNSTVISHPWAEEELNYLINAKILDIKDTKNFNGDASVSKGEAIKIIMNSLTYIYSGRYYGGNENTNQTFDNIDSKHPLYQSVERAVELGIIKRDSQSFDMDAPVKREELAAWYIRALGLEQAAKQSSIYKLDIVDANKVQPEYTGYVALATSMGLLKTDQNHFNPEREATYAELAVSIIKLAHEMTEKGRSLGY</sequence>
<reference evidence="3" key="1">
    <citation type="journal article" date="2021" name="PeerJ">
        <title>Extensive microbial diversity within the chicken gut microbiome revealed by metagenomics and culture.</title>
        <authorList>
            <person name="Gilroy R."/>
            <person name="Ravi A."/>
            <person name="Getino M."/>
            <person name="Pursley I."/>
            <person name="Horton D.L."/>
            <person name="Alikhan N.F."/>
            <person name="Baker D."/>
            <person name="Gharbi K."/>
            <person name="Hall N."/>
            <person name="Watson M."/>
            <person name="Adriaenssens E.M."/>
            <person name="Foster-Nyarko E."/>
            <person name="Jarju S."/>
            <person name="Secka A."/>
            <person name="Antonio M."/>
            <person name="Oren A."/>
            <person name="Chaudhuri R.R."/>
            <person name="La Ragione R."/>
            <person name="Hildebrand F."/>
            <person name="Pallen M.J."/>
        </authorList>
    </citation>
    <scope>NUCLEOTIDE SEQUENCE</scope>
    <source>
        <strain evidence="3">CHK171-7178</strain>
    </source>
</reference>
<evidence type="ECO:0000313" key="3">
    <source>
        <dbReference type="EMBL" id="HJF32928.1"/>
    </source>
</evidence>
<keyword evidence="1" id="KW-0732">Signal</keyword>
<accession>A0A921G019</accession>
<evidence type="ECO:0000256" key="1">
    <source>
        <dbReference type="SAM" id="SignalP"/>
    </source>
</evidence>
<dbReference type="AlphaFoldDB" id="A0A921G019"/>
<dbReference type="InterPro" id="IPR001119">
    <property type="entry name" value="SLH_dom"/>
</dbReference>
<feature type="chain" id="PRO_5036802991" evidence="1">
    <location>
        <begin position="27"/>
        <end position="742"/>
    </location>
</feature>
<feature type="domain" description="SLH" evidence="2">
    <location>
        <begin position="613"/>
        <end position="675"/>
    </location>
</feature>
<dbReference type="EMBL" id="DYWT01000227">
    <property type="protein sequence ID" value="HJF32928.1"/>
    <property type="molecule type" value="Genomic_DNA"/>
</dbReference>
<dbReference type="Pfam" id="PF00395">
    <property type="entry name" value="SLH"/>
    <property type="match status" value="3"/>
</dbReference>
<dbReference type="InterPro" id="IPR032599">
    <property type="entry name" value="YcdB/YcdC_rep_domain"/>
</dbReference>
<dbReference type="PROSITE" id="PS51272">
    <property type="entry name" value="SLH"/>
    <property type="match status" value="1"/>
</dbReference>
<dbReference type="Pfam" id="PF16244">
    <property type="entry name" value="DUF4901"/>
    <property type="match status" value="1"/>
</dbReference>
<feature type="signal peptide" evidence="1">
    <location>
        <begin position="1"/>
        <end position="26"/>
    </location>
</feature>
<proteinExistence type="predicted"/>
<evidence type="ECO:0000313" key="4">
    <source>
        <dbReference type="Proteomes" id="UP000698173"/>
    </source>
</evidence>
<protein>
    <submittedName>
        <fullName evidence="3">S-layer homology domain-containing protein</fullName>
    </submittedName>
</protein>
<evidence type="ECO:0000259" key="2">
    <source>
        <dbReference type="PROSITE" id="PS51272"/>
    </source>
</evidence>
<name>A0A921G019_SPOPS</name>
<dbReference type="Proteomes" id="UP000698173">
    <property type="component" value="Unassembled WGS sequence"/>
</dbReference>
<organism evidence="3 4">
    <name type="scientific">Sporosarcina psychrophila</name>
    <name type="common">Bacillus psychrophilus</name>
    <dbReference type="NCBI Taxonomy" id="1476"/>
    <lineage>
        <taxon>Bacteria</taxon>
        <taxon>Bacillati</taxon>
        <taxon>Bacillota</taxon>
        <taxon>Bacilli</taxon>
        <taxon>Bacillales</taxon>
        <taxon>Caryophanaceae</taxon>
        <taxon>Sporosarcina</taxon>
    </lineage>
</organism>